<evidence type="ECO:0000313" key="2">
    <source>
        <dbReference type="Proteomes" id="UP000190951"/>
    </source>
</evidence>
<reference evidence="1 2" key="1">
    <citation type="submission" date="2022-04" db="EMBL/GenBank/DDBJ databases">
        <title>Genome sequence of C. roseum typestrain.</title>
        <authorList>
            <person name="Poehlein A."/>
            <person name="Schoch T."/>
            <person name="Duerre P."/>
            <person name="Daniel R."/>
        </authorList>
    </citation>
    <scope>NUCLEOTIDE SEQUENCE [LARGE SCALE GENOMIC DNA]</scope>
    <source>
        <strain evidence="1 2">DSM 7320</strain>
    </source>
</reference>
<dbReference type="RefSeq" id="WP_077836116.1">
    <property type="nucleotide sequence ID" value="NZ_CP096983.1"/>
</dbReference>
<dbReference type="EMBL" id="CP096983">
    <property type="protein sequence ID" value="URZ11751.1"/>
    <property type="molecule type" value="Genomic_DNA"/>
</dbReference>
<organism evidence="1 2">
    <name type="scientific">Clostridium felsineum</name>
    <dbReference type="NCBI Taxonomy" id="36839"/>
    <lineage>
        <taxon>Bacteria</taxon>
        <taxon>Bacillati</taxon>
        <taxon>Bacillota</taxon>
        <taxon>Clostridia</taxon>
        <taxon>Eubacteriales</taxon>
        <taxon>Clostridiaceae</taxon>
        <taxon>Clostridium</taxon>
    </lineage>
</organism>
<dbReference type="STRING" id="84029.CROST_25170"/>
<protein>
    <submittedName>
        <fullName evidence="1">Uncharacterized protein</fullName>
    </submittedName>
</protein>
<proteinExistence type="predicted"/>
<sequence>MGNSFYDKESIKVKMPKVGNTILKNRGEIRGEFTIIKEYENYFLAISKRLGFKECFSKASFFTQEIKKGR</sequence>
<evidence type="ECO:0000313" key="1">
    <source>
        <dbReference type="EMBL" id="URZ11751.1"/>
    </source>
</evidence>
<gene>
    <name evidence="1" type="ORF">CROST_024680</name>
</gene>
<dbReference type="AlphaFoldDB" id="A0A1S8L4Q2"/>
<keyword evidence="2" id="KW-1185">Reference proteome</keyword>
<name>A0A1S8L4Q2_9CLOT</name>
<accession>A0A1S8L4Q2</accession>
<dbReference type="KEGG" id="crw:CROST_024680"/>
<dbReference type="Proteomes" id="UP000190951">
    <property type="component" value="Chromosome"/>
</dbReference>